<dbReference type="InterPro" id="IPR039422">
    <property type="entry name" value="MarR/SlyA-like"/>
</dbReference>
<dbReference type="PROSITE" id="PS50995">
    <property type="entry name" value="HTH_MARR_2"/>
    <property type="match status" value="1"/>
</dbReference>
<sequence>MAVTASEGAGPLNRVLAQAERQVARQLEPVLAEDQLTVDRWRVLDLLADGEGHAMFAVATAIAVPGPSLTKIVDRLVDAALVYRLVDDRDRRRVLAFASSHGLETHARLAPRVAAVENAILETLGADADMLRQLLGQLTGVQDLQPSVEPVA</sequence>
<gene>
    <name evidence="5" type="ORF">EV378_0604</name>
</gene>
<evidence type="ECO:0000256" key="3">
    <source>
        <dbReference type="ARBA" id="ARBA00023163"/>
    </source>
</evidence>
<comment type="caution">
    <text evidence="5">The sequence shown here is derived from an EMBL/GenBank/DDBJ whole genome shotgun (WGS) entry which is preliminary data.</text>
</comment>
<dbReference type="SUPFAM" id="SSF46785">
    <property type="entry name" value="Winged helix' DNA-binding domain"/>
    <property type="match status" value="1"/>
</dbReference>
<dbReference type="InterPro" id="IPR036388">
    <property type="entry name" value="WH-like_DNA-bd_sf"/>
</dbReference>
<dbReference type="PANTHER" id="PTHR33164:SF64">
    <property type="entry name" value="TRANSCRIPTIONAL REGULATOR SLYA"/>
    <property type="match status" value="1"/>
</dbReference>
<protein>
    <submittedName>
        <fullName evidence="5">DNA-binding MarR family transcriptional regulator</fullName>
    </submittedName>
</protein>
<dbReference type="SMART" id="SM00347">
    <property type="entry name" value="HTH_MARR"/>
    <property type="match status" value="1"/>
</dbReference>
<dbReference type="InterPro" id="IPR036390">
    <property type="entry name" value="WH_DNA-bd_sf"/>
</dbReference>
<reference evidence="5 6" key="1">
    <citation type="submission" date="2019-03" db="EMBL/GenBank/DDBJ databases">
        <title>Sequencing the genomes of 1000 actinobacteria strains.</title>
        <authorList>
            <person name="Klenk H.-P."/>
        </authorList>
    </citation>
    <scope>NUCLEOTIDE SEQUENCE [LARGE SCALE GENOMIC DNA]</scope>
    <source>
        <strain evidence="5 6">DSM 44969</strain>
    </source>
</reference>
<dbReference type="InterPro" id="IPR000835">
    <property type="entry name" value="HTH_MarR-typ"/>
</dbReference>
<organism evidence="5 6">
    <name type="scientific">Pseudonocardia endophytica</name>
    <dbReference type="NCBI Taxonomy" id="401976"/>
    <lineage>
        <taxon>Bacteria</taxon>
        <taxon>Bacillati</taxon>
        <taxon>Actinomycetota</taxon>
        <taxon>Actinomycetes</taxon>
        <taxon>Pseudonocardiales</taxon>
        <taxon>Pseudonocardiaceae</taxon>
        <taxon>Pseudonocardia</taxon>
    </lineage>
</organism>
<dbReference type="Proteomes" id="UP000295560">
    <property type="component" value="Unassembled WGS sequence"/>
</dbReference>
<dbReference type="GO" id="GO:0003677">
    <property type="term" value="F:DNA binding"/>
    <property type="evidence" value="ECO:0007669"/>
    <property type="project" value="UniProtKB-KW"/>
</dbReference>
<keyword evidence="1" id="KW-0805">Transcription regulation</keyword>
<dbReference type="GO" id="GO:0006950">
    <property type="term" value="P:response to stress"/>
    <property type="evidence" value="ECO:0007669"/>
    <property type="project" value="TreeGrafter"/>
</dbReference>
<dbReference type="GO" id="GO:0003700">
    <property type="term" value="F:DNA-binding transcription factor activity"/>
    <property type="evidence" value="ECO:0007669"/>
    <property type="project" value="InterPro"/>
</dbReference>
<dbReference type="Gene3D" id="1.10.10.10">
    <property type="entry name" value="Winged helix-like DNA-binding domain superfamily/Winged helix DNA-binding domain"/>
    <property type="match status" value="1"/>
</dbReference>
<evidence type="ECO:0000256" key="2">
    <source>
        <dbReference type="ARBA" id="ARBA00023125"/>
    </source>
</evidence>
<proteinExistence type="predicted"/>
<accession>A0A4R1HTU2</accession>
<keyword evidence="2 5" id="KW-0238">DNA-binding</keyword>
<evidence type="ECO:0000259" key="4">
    <source>
        <dbReference type="PROSITE" id="PS50995"/>
    </source>
</evidence>
<evidence type="ECO:0000313" key="5">
    <source>
        <dbReference type="EMBL" id="TCK24811.1"/>
    </source>
</evidence>
<keyword evidence="6" id="KW-1185">Reference proteome</keyword>
<name>A0A4R1HTU2_PSEEN</name>
<dbReference type="AlphaFoldDB" id="A0A4R1HTU2"/>
<dbReference type="Pfam" id="PF12802">
    <property type="entry name" value="MarR_2"/>
    <property type="match status" value="1"/>
</dbReference>
<dbReference type="EMBL" id="SMFZ01000001">
    <property type="protein sequence ID" value="TCK24811.1"/>
    <property type="molecule type" value="Genomic_DNA"/>
</dbReference>
<keyword evidence="3" id="KW-0804">Transcription</keyword>
<dbReference type="PANTHER" id="PTHR33164">
    <property type="entry name" value="TRANSCRIPTIONAL REGULATOR, MARR FAMILY"/>
    <property type="match status" value="1"/>
</dbReference>
<evidence type="ECO:0000313" key="6">
    <source>
        <dbReference type="Proteomes" id="UP000295560"/>
    </source>
</evidence>
<evidence type="ECO:0000256" key="1">
    <source>
        <dbReference type="ARBA" id="ARBA00023015"/>
    </source>
</evidence>
<feature type="domain" description="HTH marR-type" evidence="4">
    <location>
        <begin position="9"/>
        <end position="143"/>
    </location>
</feature>